<evidence type="ECO:0000313" key="2">
    <source>
        <dbReference type="Proteomes" id="UP000249518"/>
    </source>
</evidence>
<dbReference type="AlphaFoldDB" id="A0A328WQI6"/>
<accession>A0A328WQI6</accession>
<comment type="caution">
    <text evidence="1">The sequence shown here is derived from an EMBL/GenBank/DDBJ whole genome shotgun (WGS) entry which is preliminary data.</text>
</comment>
<reference evidence="1 2" key="1">
    <citation type="submission" date="2018-06" db="EMBL/GenBank/DDBJ databases">
        <title>Genomic Encyclopedia of Type Strains, Phase III (KMG-III): the genomes of soil and plant-associated and newly described type strains.</title>
        <authorList>
            <person name="Whitman W."/>
        </authorList>
    </citation>
    <scope>NUCLEOTIDE SEQUENCE [LARGE SCALE GENOMIC DNA]</scope>
    <source>
        <strain evidence="1 2">CGMCC 1.12504</strain>
    </source>
</reference>
<evidence type="ECO:0000313" key="1">
    <source>
        <dbReference type="EMBL" id="RAR47396.1"/>
    </source>
</evidence>
<protein>
    <submittedName>
        <fullName evidence="1">Uncharacterized protein</fullName>
    </submittedName>
</protein>
<name>A0A328WQI6_9FLAO</name>
<sequence length="163" mass="19138">MMTPEEKLNIINRLNALELQQKKNLDEIGALKKYLEENPKLIASWMDLNEVNGFYIDSFSKIETYENRPVNEENKNVFTTENQAKSVLAKAQLSQLLKSYFSGWSNQLDNYAIFPQIKAGEFIPYYGIAVLPQFLAFRSREKAQLFYEQHKALIHLYWSEFLE</sequence>
<gene>
    <name evidence="1" type="ORF">B0I10_10969</name>
</gene>
<proteinExistence type="predicted"/>
<keyword evidence="2" id="KW-1185">Reference proteome</keyword>
<organism evidence="1 2">
    <name type="scientific">Flavobacterium lacus</name>
    <dbReference type="NCBI Taxonomy" id="1353778"/>
    <lineage>
        <taxon>Bacteria</taxon>
        <taxon>Pseudomonadati</taxon>
        <taxon>Bacteroidota</taxon>
        <taxon>Flavobacteriia</taxon>
        <taxon>Flavobacteriales</taxon>
        <taxon>Flavobacteriaceae</taxon>
        <taxon>Flavobacterium</taxon>
    </lineage>
</organism>
<dbReference type="Proteomes" id="UP000249518">
    <property type="component" value="Unassembled WGS sequence"/>
</dbReference>
<dbReference type="EMBL" id="QLSV01000009">
    <property type="protein sequence ID" value="RAR47396.1"/>
    <property type="molecule type" value="Genomic_DNA"/>
</dbReference>